<organism evidence="2 3">
    <name type="scientific">Romanomermis culicivorax</name>
    <name type="common">Nematode worm</name>
    <dbReference type="NCBI Taxonomy" id="13658"/>
    <lineage>
        <taxon>Eukaryota</taxon>
        <taxon>Metazoa</taxon>
        <taxon>Ecdysozoa</taxon>
        <taxon>Nematoda</taxon>
        <taxon>Enoplea</taxon>
        <taxon>Dorylaimia</taxon>
        <taxon>Mermithida</taxon>
        <taxon>Mermithoidea</taxon>
        <taxon>Mermithidae</taxon>
        <taxon>Romanomermis</taxon>
    </lineage>
</organism>
<reference evidence="3" key="1">
    <citation type="submission" date="2022-11" db="UniProtKB">
        <authorList>
            <consortium name="WormBaseParasite"/>
        </authorList>
    </citation>
    <scope>IDENTIFICATION</scope>
</reference>
<dbReference type="Proteomes" id="UP000887565">
    <property type="component" value="Unplaced"/>
</dbReference>
<protein>
    <submittedName>
        <fullName evidence="3">Uncharacterized protein</fullName>
    </submittedName>
</protein>
<keyword evidence="2" id="KW-1185">Reference proteome</keyword>
<dbReference type="AlphaFoldDB" id="A0A915KYK4"/>
<sequence>MSKPPSKLTIPPPDTSNPPAQLPPAMTPTAQDKLDLITAQMEKMMIILGQMQNQIITQQQKITNLETGPSLHPLGSLLTEQGGYGLDKTEKERDQIIITQFYSKSSPMIQATMDKHKGQIVSLQDLNTMDQFGNNISTLSPTKRNPRYFHQLTPSEKSPLRVLMLPPLLTLPTLTPAMPSTSSIKEITLAHPSPNKLKTPWPCVVSSDDTSLSISIEPAIINHHVEQFPVVIINNSSETIRVKYVPGKENVFPDFLSRKYDVHQPGKDTPSTWNQNTITNRINVVETRAKSRQKLASQPQNDLEVPELPDKEKIVDHSELQNQNEWPFTQQQITDAQKVDPTLDQSLQKIENQYFSAHMQSRADTLHSGMHCKRSYINPILPTHSRMAQSNPYFHNDDINQKQITHFLHFNRYFETTFNCMVSTIYLPTHVTDAMVPEVIQLLRQSQFRGIKIIGIDTEQVSGYHYETFQKIVYHE</sequence>
<evidence type="ECO:0000313" key="2">
    <source>
        <dbReference type="Proteomes" id="UP000887565"/>
    </source>
</evidence>
<feature type="compositionally biased region" description="Pro residues" evidence="1">
    <location>
        <begin position="10"/>
        <end position="26"/>
    </location>
</feature>
<proteinExistence type="predicted"/>
<dbReference type="WBParaSite" id="nRc.2.0.1.t43559-RA">
    <property type="protein sequence ID" value="nRc.2.0.1.t43559-RA"/>
    <property type="gene ID" value="nRc.2.0.1.g43559"/>
</dbReference>
<evidence type="ECO:0000313" key="3">
    <source>
        <dbReference type="WBParaSite" id="nRc.2.0.1.t43559-RA"/>
    </source>
</evidence>
<name>A0A915KYK4_ROMCU</name>
<feature type="region of interest" description="Disordered" evidence="1">
    <location>
        <begin position="1"/>
        <end position="27"/>
    </location>
</feature>
<evidence type="ECO:0000256" key="1">
    <source>
        <dbReference type="SAM" id="MobiDB-lite"/>
    </source>
</evidence>
<accession>A0A915KYK4</accession>